<feature type="domain" description="AAA" evidence="12">
    <location>
        <begin position="494"/>
        <end position="627"/>
    </location>
</feature>
<evidence type="ECO:0000256" key="6">
    <source>
        <dbReference type="ARBA" id="ARBA00022840"/>
    </source>
</evidence>
<dbReference type="SUPFAM" id="SSF52540">
    <property type="entry name" value="P-loop containing nucleoside triphosphate hydrolases"/>
    <property type="match status" value="1"/>
</dbReference>
<evidence type="ECO:0000256" key="1">
    <source>
        <dbReference type="ARBA" id="ARBA00007316"/>
    </source>
</evidence>
<dbReference type="Proteomes" id="UP001597297">
    <property type="component" value="Unassembled WGS sequence"/>
</dbReference>
<comment type="catalytic activity">
    <reaction evidence="8">
        <text>L-tyrosyl-[protein] + ATP = O-phospho-L-tyrosyl-[protein] + ADP + H(+)</text>
        <dbReference type="Rhea" id="RHEA:10596"/>
        <dbReference type="Rhea" id="RHEA-COMP:10136"/>
        <dbReference type="Rhea" id="RHEA-COMP:20101"/>
        <dbReference type="ChEBI" id="CHEBI:15378"/>
        <dbReference type="ChEBI" id="CHEBI:30616"/>
        <dbReference type="ChEBI" id="CHEBI:46858"/>
        <dbReference type="ChEBI" id="CHEBI:61978"/>
        <dbReference type="ChEBI" id="CHEBI:456216"/>
        <dbReference type="EC" id="2.7.10.2"/>
    </reaction>
</comment>
<keyword evidence="7" id="KW-0829">Tyrosine-protein kinase</keyword>
<feature type="region of interest" description="Disordered" evidence="10">
    <location>
        <begin position="1"/>
        <end position="22"/>
    </location>
</feature>
<feature type="transmembrane region" description="Helical" evidence="11">
    <location>
        <begin position="41"/>
        <end position="59"/>
    </location>
</feature>
<keyword evidence="11" id="KW-0812">Transmembrane</keyword>
<evidence type="ECO:0000256" key="10">
    <source>
        <dbReference type="SAM" id="MobiDB-lite"/>
    </source>
</evidence>
<dbReference type="InterPro" id="IPR005702">
    <property type="entry name" value="Wzc-like_C"/>
</dbReference>
<protein>
    <recommendedName>
        <fullName evidence="2">non-specific protein-tyrosine kinase</fullName>
        <ecNumber evidence="2">2.7.10.2</ecNumber>
    </recommendedName>
</protein>
<proteinExistence type="inferred from homology"/>
<evidence type="ECO:0000256" key="2">
    <source>
        <dbReference type="ARBA" id="ARBA00011903"/>
    </source>
</evidence>
<sequence>MSREIDPFADEAREHLDTKNDEAPVNNRLGMSNVRQALGRWWVMLVFGILGYCGALYYMSIVPTTVEAVAVLEVETKQDQLIGAEFQQEQLELEMQLATTMSKLLSPSILSQVAESPEVQALTEFKAPDFSYKPRYMRSDEELEYTAASELEISEIVKSFTGWLDIGMRPGTTLLEVKVRHEKPETARVIADTLLRVFVEKEEGLVASGSSDAFKILQNEADGAKDKLEAAETAVQVYVTAIRLSEQIQEKRSEIVTLRQRYKSKHPQRIQEEAIYVDLLKRFSREIKRSASVRSEKPYWLQFTEQLDELEALAQQSEGEEAYQAVDEWLSIAQNALNSRANLLQKNVEQNSTMYANILQRMTEIDVYSSDDKNLTKLKIIEPAFIGTEIESVRLKYLAVGSFLGAAAGFGIAFLLSVIDYKIYDVRSAEEATGLTCLAAIPASNKFGRKKGWETVLKSDPHSSNSEAVRNLRASVILFGKKERNKILLVTSAIPGEGKTTISAELASAFALNKERTLLVDMDLRRPKLTESFPQLKGKKGVVEVLAGQATLEEVIHDTDIPEMKVLASGNRAPNPSELLHEGEFVEILEQLSPRFDRIILDSAPVLPVADSRLLAKHAQAVIMVVRTRKTPIGAMVRARDLLNFAGARLGGVVVNGMRSNDRGNYGGYRGYGEYGAEDYGYYGNEK</sequence>
<dbReference type="NCBIfam" id="TIGR01007">
    <property type="entry name" value="eps_fam"/>
    <property type="match status" value="1"/>
</dbReference>
<keyword evidence="3" id="KW-0808">Transferase</keyword>
<reference evidence="14" key="1">
    <citation type="journal article" date="2019" name="Int. J. Syst. Evol. Microbiol.">
        <title>The Global Catalogue of Microorganisms (GCM) 10K type strain sequencing project: providing services to taxonomists for standard genome sequencing and annotation.</title>
        <authorList>
            <consortium name="The Broad Institute Genomics Platform"/>
            <consortium name="The Broad Institute Genome Sequencing Center for Infectious Disease"/>
            <person name="Wu L."/>
            <person name="Ma J."/>
        </authorList>
    </citation>
    <scope>NUCLEOTIDE SEQUENCE [LARGE SCALE GENOMIC DNA]</scope>
    <source>
        <strain evidence="14">JCM 16545</strain>
    </source>
</reference>
<dbReference type="InterPro" id="IPR025669">
    <property type="entry name" value="AAA_dom"/>
</dbReference>
<evidence type="ECO:0000256" key="4">
    <source>
        <dbReference type="ARBA" id="ARBA00022741"/>
    </source>
</evidence>
<comment type="similarity">
    <text evidence="1">Belongs to the CpsD/CapB family.</text>
</comment>
<keyword evidence="4" id="KW-0547">Nucleotide-binding</keyword>
<evidence type="ECO:0000313" key="14">
    <source>
        <dbReference type="Proteomes" id="UP001597297"/>
    </source>
</evidence>
<organism evidence="13 14">
    <name type="scientific">Rubritalea spongiae</name>
    <dbReference type="NCBI Taxonomy" id="430797"/>
    <lineage>
        <taxon>Bacteria</taxon>
        <taxon>Pseudomonadati</taxon>
        <taxon>Verrucomicrobiota</taxon>
        <taxon>Verrucomicrobiia</taxon>
        <taxon>Verrucomicrobiales</taxon>
        <taxon>Rubritaleaceae</taxon>
        <taxon>Rubritalea</taxon>
    </lineage>
</organism>
<dbReference type="InterPro" id="IPR050445">
    <property type="entry name" value="Bact_polysacc_biosynth/exp"/>
</dbReference>
<evidence type="ECO:0000313" key="13">
    <source>
        <dbReference type="EMBL" id="MFD2276207.1"/>
    </source>
</evidence>
<name>A0ABW5E0U5_9BACT</name>
<dbReference type="EC" id="2.7.10.2" evidence="2"/>
<keyword evidence="6" id="KW-0067">ATP-binding</keyword>
<evidence type="ECO:0000259" key="12">
    <source>
        <dbReference type="Pfam" id="PF13614"/>
    </source>
</evidence>
<keyword evidence="5" id="KW-0418">Kinase</keyword>
<evidence type="ECO:0000256" key="9">
    <source>
        <dbReference type="SAM" id="Coils"/>
    </source>
</evidence>
<dbReference type="RefSeq" id="WP_377094452.1">
    <property type="nucleotide sequence ID" value="NZ_JBHSJM010000001.1"/>
</dbReference>
<feature type="coiled-coil region" evidence="9">
    <location>
        <begin position="214"/>
        <end position="261"/>
    </location>
</feature>
<keyword evidence="9" id="KW-0175">Coiled coil</keyword>
<evidence type="ECO:0000256" key="11">
    <source>
        <dbReference type="SAM" id="Phobius"/>
    </source>
</evidence>
<comment type="caution">
    <text evidence="13">The sequence shown here is derived from an EMBL/GenBank/DDBJ whole genome shotgun (WGS) entry which is preliminary data.</text>
</comment>
<feature type="transmembrane region" description="Helical" evidence="11">
    <location>
        <begin position="397"/>
        <end position="419"/>
    </location>
</feature>
<dbReference type="Gene3D" id="3.40.50.300">
    <property type="entry name" value="P-loop containing nucleotide triphosphate hydrolases"/>
    <property type="match status" value="1"/>
</dbReference>
<dbReference type="EMBL" id="JBHUJC010000020">
    <property type="protein sequence ID" value="MFD2276207.1"/>
    <property type="molecule type" value="Genomic_DNA"/>
</dbReference>
<evidence type="ECO:0000256" key="8">
    <source>
        <dbReference type="ARBA" id="ARBA00051245"/>
    </source>
</evidence>
<dbReference type="CDD" id="cd05387">
    <property type="entry name" value="BY-kinase"/>
    <property type="match status" value="1"/>
</dbReference>
<accession>A0ABW5E0U5</accession>
<keyword evidence="14" id="KW-1185">Reference proteome</keyword>
<keyword evidence="11" id="KW-1133">Transmembrane helix</keyword>
<evidence type="ECO:0000256" key="7">
    <source>
        <dbReference type="ARBA" id="ARBA00023137"/>
    </source>
</evidence>
<evidence type="ECO:0000256" key="5">
    <source>
        <dbReference type="ARBA" id="ARBA00022777"/>
    </source>
</evidence>
<dbReference type="InterPro" id="IPR027417">
    <property type="entry name" value="P-loop_NTPase"/>
</dbReference>
<dbReference type="PANTHER" id="PTHR32309">
    <property type="entry name" value="TYROSINE-PROTEIN KINASE"/>
    <property type="match status" value="1"/>
</dbReference>
<dbReference type="Pfam" id="PF13614">
    <property type="entry name" value="AAA_31"/>
    <property type="match status" value="1"/>
</dbReference>
<dbReference type="PANTHER" id="PTHR32309:SF13">
    <property type="entry name" value="FERRIC ENTEROBACTIN TRANSPORT PROTEIN FEPE"/>
    <property type="match status" value="1"/>
</dbReference>
<keyword evidence="11" id="KW-0472">Membrane</keyword>
<gene>
    <name evidence="13" type="ORF">ACFSQZ_06990</name>
</gene>
<evidence type="ECO:0000256" key="3">
    <source>
        <dbReference type="ARBA" id="ARBA00022679"/>
    </source>
</evidence>